<sequence>MKKLIILMMACFAIGIQAWSQKTVRDANVQKRNLKGFHAIRVSHGIDLYLSQSAEEAVAVSADKEEYRDKIITEVEDGVLKIYYEKENSGWSWGGSWGNKKLKAYVSVKTLDKLSASGGSDVFCEDQIKATDLNIQLSGGSDLKGNFSCNLLSLTASGGSDADIKGKTTTLKISASGGSDVDAYALSSETCQVHSSGGSDVNVNVSKSIDAHASGGSDIHYKGSPAETKISKNGSSDIRKVL</sequence>
<name>A0A4R6IRV4_9BACT</name>
<feature type="region of interest" description="Disordered" evidence="1">
    <location>
        <begin position="214"/>
        <end position="242"/>
    </location>
</feature>
<protein>
    <submittedName>
        <fullName evidence="4">Putative autotransporter adhesin-like protein</fullName>
    </submittedName>
</protein>
<feature type="chain" id="PRO_5020330310" evidence="2">
    <location>
        <begin position="19"/>
        <end position="242"/>
    </location>
</feature>
<dbReference type="AlphaFoldDB" id="A0A4R6IRV4"/>
<dbReference type="InterPro" id="IPR021255">
    <property type="entry name" value="DUF2807"/>
</dbReference>
<dbReference type="OrthoDB" id="877489at2"/>
<accession>A0A4R6IRV4</accession>
<dbReference type="EMBL" id="SNWP01000014">
    <property type="protein sequence ID" value="TDO25153.1"/>
    <property type="molecule type" value="Genomic_DNA"/>
</dbReference>
<evidence type="ECO:0000256" key="1">
    <source>
        <dbReference type="SAM" id="MobiDB-lite"/>
    </source>
</evidence>
<feature type="domain" description="Putative auto-transporter adhesin head GIN" evidence="3">
    <location>
        <begin position="37"/>
        <end position="225"/>
    </location>
</feature>
<dbReference type="Pfam" id="PF10988">
    <property type="entry name" value="DUF2807"/>
    <property type="match status" value="1"/>
</dbReference>
<feature type="signal peptide" evidence="2">
    <location>
        <begin position="1"/>
        <end position="18"/>
    </location>
</feature>
<evidence type="ECO:0000313" key="5">
    <source>
        <dbReference type="Proteomes" id="UP000295741"/>
    </source>
</evidence>
<evidence type="ECO:0000313" key="4">
    <source>
        <dbReference type="EMBL" id="TDO25153.1"/>
    </source>
</evidence>
<gene>
    <name evidence="4" type="ORF">BC659_3169</name>
</gene>
<keyword evidence="5" id="KW-1185">Reference proteome</keyword>
<organism evidence="4 5">
    <name type="scientific">Sediminibacterium goheungense</name>
    <dbReference type="NCBI Taxonomy" id="1086393"/>
    <lineage>
        <taxon>Bacteria</taxon>
        <taxon>Pseudomonadati</taxon>
        <taxon>Bacteroidota</taxon>
        <taxon>Chitinophagia</taxon>
        <taxon>Chitinophagales</taxon>
        <taxon>Chitinophagaceae</taxon>
        <taxon>Sediminibacterium</taxon>
    </lineage>
</organism>
<dbReference type="RefSeq" id="WP_133475722.1">
    <property type="nucleotide sequence ID" value="NZ_SNWP01000014.1"/>
</dbReference>
<evidence type="ECO:0000259" key="3">
    <source>
        <dbReference type="Pfam" id="PF10988"/>
    </source>
</evidence>
<dbReference type="Gene3D" id="2.160.20.120">
    <property type="match status" value="1"/>
</dbReference>
<evidence type="ECO:0000256" key="2">
    <source>
        <dbReference type="SAM" id="SignalP"/>
    </source>
</evidence>
<reference evidence="4 5" key="1">
    <citation type="submission" date="2019-03" db="EMBL/GenBank/DDBJ databases">
        <title>Genomic Encyclopedia of Archaeal and Bacterial Type Strains, Phase II (KMG-II): from individual species to whole genera.</title>
        <authorList>
            <person name="Goeker M."/>
        </authorList>
    </citation>
    <scope>NUCLEOTIDE SEQUENCE [LARGE SCALE GENOMIC DNA]</scope>
    <source>
        <strain evidence="4 5">DSM 28323</strain>
    </source>
</reference>
<dbReference type="Proteomes" id="UP000295741">
    <property type="component" value="Unassembled WGS sequence"/>
</dbReference>
<proteinExistence type="predicted"/>
<keyword evidence="2" id="KW-0732">Signal</keyword>
<comment type="caution">
    <text evidence="4">The sequence shown here is derived from an EMBL/GenBank/DDBJ whole genome shotgun (WGS) entry which is preliminary data.</text>
</comment>